<dbReference type="InterPro" id="IPR007627">
    <property type="entry name" value="RNA_pol_sigma70_r2"/>
</dbReference>
<evidence type="ECO:0000313" key="3">
    <source>
        <dbReference type="Proteomes" id="UP001157126"/>
    </source>
</evidence>
<feature type="domain" description="RNA polymerase sigma-70 region 2" evidence="1">
    <location>
        <begin position="6"/>
        <end position="42"/>
    </location>
</feature>
<evidence type="ECO:0000259" key="1">
    <source>
        <dbReference type="Pfam" id="PF04542"/>
    </source>
</evidence>
<evidence type="ECO:0000313" key="2">
    <source>
        <dbReference type="EMBL" id="GMA42058.1"/>
    </source>
</evidence>
<accession>A0ABQ6IXL8</accession>
<dbReference type="Proteomes" id="UP001157126">
    <property type="component" value="Unassembled WGS sequence"/>
</dbReference>
<keyword evidence="3" id="KW-1185">Reference proteome</keyword>
<sequence>MSDQVFAQERPRLVGMAAKILGDAVEAEDIVQTAWLRLRSTQRPESSDPPPPAETGTLLCQAGVLRGVVFWVVTGPGSD</sequence>
<organism evidence="2 3">
    <name type="scientific">Mobilicoccus caccae</name>
    <dbReference type="NCBI Taxonomy" id="1859295"/>
    <lineage>
        <taxon>Bacteria</taxon>
        <taxon>Bacillati</taxon>
        <taxon>Actinomycetota</taxon>
        <taxon>Actinomycetes</taxon>
        <taxon>Micrococcales</taxon>
        <taxon>Dermatophilaceae</taxon>
        <taxon>Mobilicoccus</taxon>
    </lineage>
</organism>
<gene>
    <name evidence="2" type="ORF">GCM10025883_41030</name>
</gene>
<dbReference type="Gene3D" id="1.10.1740.10">
    <property type="match status" value="1"/>
</dbReference>
<dbReference type="EMBL" id="BSUO01000001">
    <property type="protein sequence ID" value="GMA42058.1"/>
    <property type="molecule type" value="Genomic_DNA"/>
</dbReference>
<dbReference type="Pfam" id="PF04542">
    <property type="entry name" value="Sigma70_r2"/>
    <property type="match status" value="1"/>
</dbReference>
<name>A0ABQ6IXL8_9MICO</name>
<proteinExistence type="predicted"/>
<protein>
    <recommendedName>
        <fullName evidence="1">RNA polymerase sigma-70 region 2 domain-containing protein</fullName>
    </recommendedName>
</protein>
<reference evidence="3" key="1">
    <citation type="journal article" date="2019" name="Int. J. Syst. Evol. Microbiol.">
        <title>The Global Catalogue of Microorganisms (GCM) 10K type strain sequencing project: providing services to taxonomists for standard genome sequencing and annotation.</title>
        <authorList>
            <consortium name="The Broad Institute Genomics Platform"/>
            <consortium name="The Broad Institute Genome Sequencing Center for Infectious Disease"/>
            <person name="Wu L."/>
            <person name="Ma J."/>
        </authorList>
    </citation>
    <scope>NUCLEOTIDE SEQUENCE [LARGE SCALE GENOMIC DNA]</scope>
    <source>
        <strain evidence="3">NBRC 113072</strain>
    </source>
</reference>
<dbReference type="InterPro" id="IPR013325">
    <property type="entry name" value="RNA_pol_sigma_r2"/>
</dbReference>
<dbReference type="SUPFAM" id="SSF88946">
    <property type="entry name" value="Sigma2 domain of RNA polymerase sigma factors"/>
    <property type="match status" value="1"/>
</dbReference>
<comment type="caution">
    <text evidence="2">The sequence shown here is derived from an EMBL/GenBank/DDBJ whole genome shotgun (WGS) entry which is preliminary data.</text>
</comment>